<feature type="domain" description="K+ potassium transporter integral membrane" evidence="13">
    <location>
        <begin position="29"/>
        <end position="481"/>
    </location>
</feature>
<evidence type="ECO:0000259" key="13">
    <source>
        <dbReference type="Pfam" id="PF02705"/>
    </source>
</evidence>
<accession>F7T4J5</accession>
<dbReference type="Pfam" id="PF22776">
    <property type="entry name" value="K_trans_C"/>
    <property type="match status" value="1"/>
</dbReference>
<keyword evidence="4 12" id="KW-1003">Cell membrane</keyword>
<dbReference type="InterPro" id="IPR053952">
    <property type="entry name" value="K_trans_C"/>
</dbReference>
<comment type="subcellular location">
    <subcellularLocation>
        <location evidence="12">Cell membrane</location>
        <topology evidence="12">Multi-pass membrane protein</topology>
    </subcellularLocation>
    <subcellularLocation>
        <location evidence="1">Membrane</location>
        <topology evidence="1">Multi-pass membrane protein</topology>
    </subcellularLocation>
</comment>
<evidence type="ECO:0000313" key="16">
    <source>
        <dbReference type="Proteomes" id="UP000004853"/>
    </source>
</evidence>
<evidence type="ECO:0000256" key="10">
    <source>
        <dbReference type="ARBA" id="ARBA00023065"/>
    </source>
</evidence>
<dbReference type="eggNOG" id="COG3158">
    <property type="taxonomic scope" value="Bacteria"/>
</dbReference>
<feature type="transmembrane region" description="Helical" evidence="12">
    <location>
        <begin position="151"/>
        <end position="173"/>
    </location>
</feature>
<gene>
    <name evidence="12" type="primary">kup</name>
    <name evidence="15" type="ORF">AXXA_19337</name>
</gene>
<dbReference type="HOGENOM" id="CLU_008142_4_2_4"/>
<feature type="transmembrane region" description="Helical" evidence="12">
    <location>
        <begin position="185"/>
        <end position="207"/>
    </location>
</feature>
<proteinExistence type="inferred from homology"/>
<dbReference type="PANTHER" id="PTHR30540:SF79">
    <property type="entry name" value="LOW AFFINITY POTASSIUM TRANSPORT SYSTEM PROTEIN KUP"/>
    <property type="match status" value="1"/>
</dbReference>
<dbReference type="OrthoDB" id="9805577at2"/>
<feature type="transmembrane region" description="Helical" evidence="12">
    <location>
        <begin position="227"/>
        <end position="250"/>
    </location>
</feature>
<dbReference type="InterPro" id="IPR023051">
    <property type="entry name" value="Kup"/>
</dbReference>
<dbReference type="PATRIC" id="fig|1003200.3.peg.3839"/>
<evidence type="ECO:0000256" key="5">
    <source>
        <dbReference type="ARBA" id="ARBA00022538"/>
    </source>
</evidence>
<keyword evidence="3 12" id="KW-0813">Transport</keyword>
<keyword evidence="6 12" id="KW-0812">Transmembrane</keyword>
<keyword evidence="8 12" id="KW-0630">Potassium</keyword>
<dbReference type="Pfam" id="PF02705">
    <property type="entry name" value="K_trans"/>
    <property type="match status" value="1"/>
</dbReference>
<evidence type="ECO:0000256" key="4">
    <source>
        <dbReference type="ARBA" id="ARBA00022475"/>
    </source>
</evidence>
<feature type="transmembrane region" description="Helical" evidence="12">
    <location>
        <begin position="380"/>
        <end position="402"/>
    </location>
</feature>
<comment type="caution">
    <text evidence="15">The sequence shown here is derived from an EMBL/GenBank/DDBJ whole genome shotgun (WGS) entry which is preliminary data.</text>
</comment>
<keyword evidence="10 12" id="KW-0406">Ion transport</keyword>
<feature type="transmembrane region" description="Helical" evidence="12">
    <location>
        <begin position="262"/>
        <end position="284"/>
    </location>
</feature>
<dbReference type="GO" id="GO:0005886">
    <property type="term" value="C:plasma membrane"/>
    <property type="evidence" value="ECO:0007669"/>
    <property type="project" value="UniProtKB-SubCell"/>
</dbReference>
<evidence type="ECO:0000256" key="2">
    <source>
        <dbReference type="ARBA" id="ARBA00007019"/>
    </source>
</evidence>
<protein>
    <recommendedName>
        <fullName evidence="12">Probable potassium transport system protein Kup</fullName>
    </recommendedName>
</protein>
<evidence type="ECO:0000256" key="12">
    <source>
        <dbReference type="HAMAP-Rule" id="MF_01522"/>
    </source>
</evidence>
<reference evidence="15 16" key="1">
    <citation type="submission" date="2011-06" db="EMBL/GenBank/DDBJ databases">
        <authorList>
            <person name="Bador J."/>
            <person name="Amoureux L."/>
            <person name="Neuwirth C."/>
        </authorList>
    </citation>
    <scope>NUCLEOTIDE SEQUENCE [LARGE SCALE GENOMIC DNA]</scope>
    <source>
        <strain evidence="15 16">AXX-A</strain>
    </source>
</reference>
<evidence type="ECO:0000256" key="6">
    <source>
        <dbReference type="ARBA" id="ARBA00022692"/>
    </source>
</evidence>
<evidence type="ECO:0000256" key="11">
    <source>
        <dbReference type="ARBA" id="ARBA00023136"/>
    </source>
</evidence>
<keyword evidence="11 12" id="KW-0472">Membrane</keyword>
<dbReference type="AlphaFoldDB" id="F7T4J5"/>
<dbReference type="HAMAP" id="MF_01522">
    <property type="entry name" value="Kup"/>
    <property type="match status" value="1"/>
</dbReference>
<feature type="transmembrane region" description="Helical" evidence="12">
    <location>
        <begin position="115"/>
        <end position="131"/>
    </location>
</feature>
<dbReference type="InterPro" id="IPR053951">
    <property type="entry name" value="K_trans_N"/>
</dbReference>
<comment type="similarity">
    <text evidence="2 12">Belongs to the HAK/KUP transporter (TC 2.A.72) family.</text>
</comment>
<evidence type="ECO:0000256" key="1">
    <source>
        <dbReference type="ARBA" id="ARBA00004141"/>
    </source>
</evidence>
<evidence type="ECO:0000256" key="9">
    <source>
        <dbReference type="ARBA" id="ARBA00022989"/>
    </source>
</evidence>
<feature type="transmembrane region" description="Helical" evidence="12">
    <location>
        <begin position="441"/>
        <end position="458"/>
    </location>
</feature>
<sequence>MSQGSVSVPPSTTGAAPAGHVPSSRAALVLGALGVVYGDIGTSPLYTLRACLTGLSVHTDLEPAHLLGVLSILFWMLMVVVSLKYVTLILRADNRGEGGTLALLELAVRNRDGKLRWILIVLGIFGAALFYGDSMITPAISVLSALEGIGIVSHTLDAWVVPLALVVLVALFAIQSHGTGAMGKLFGPVMLLWFGTLAALGGWQIWQTPEVLAALNPMWGLRFIVEFPWISFVLLGAVVLALTGAEALYADMGHFGRPAIRSAWFSMVLPALTLCYFGQGALLLRDPSAIRNPFFMMAPEWGLAPLVALATVATIVASQAVISGAYSVTRQAVQLGFWPRMQILHTSAVEKGQIYLPQVNALLLCAVLVLVLVFRNSDNLAAAYGFAVTGTMLTTSVLAFAVLPRGTTGAKRMLWFVVLGLLLLFDVLLFSANVFKIHEGGWLPLVVAIVVFTLMMTWRRGRRLLSDMQQRDRQPLKEFMEQLEAYPPSRVPGTAIFMTMNSGNVPPALLHNLKHNKVLHDHVLFLTIRVADVPYVSEDERFSVTKMSASSWAATINYGFKEDPDVPEALRLVAEAYPELDLEPMRTSYFLSRQTVVAARKPALWRWRRAVFSFMARNSTRSTKFFKIPANRVVEMGDAGGVVGLCWPGAVVV</sequence>
<feature type="transmembrane region" description="Helical" evidence="12">
    <location>
        <begin position="414"/>
        <end position="435"/>
    </location>
</feature>
<evidence type="ECO:0000256" key="7">
    <source>
        <dbReference type="ARBA" id="ARBA00022847"/>
    </source>
</evidence>
<keyword evidence="7 12" id="KW-0769">Symport</keyword>
<feature type="domain" description="K+ potassium transporter C-terminal" evidence="14">
    <location>
        <begin position="492"/>
        <end position="638"/>
    </location>
</feature>
<evidence type="ECO:0000313" key="15">
    <source>
        <dbReference type="EMBL" id="EGP44766.1"/>
    </source>
</evidence>
<evidence type="ECO:0000256" key="8">
    <source>
        <dbReference type="ARBA" id="ARBA00022958"/>
    </source>
</evidence>
<comment type="caution">
    <text evidence="12">Lacks conserved residue(s) required for the propagation of feature annotation.</text>
</comment>
<dbReference type="GO" id="GO:0015079">
    <property type="term" value="F:potassium ion transmembrane transporter activity"/>
    <property type="evidence" value="ECO:0007669"/>
    <property type="project" value="UniProtKB-UniRule"/>
</dbReference>
<comment type="function">
    <text evidence="12">Transport of potassium into the cell. Likely operates as a K(+):H(+) symporter.</text>
</comment>
<dbReference type="InterPro" id="IPR003855">
    <property type="entry name" value="K+_transporter"/>
</dbReference>
<evidence type="ECO:0000259" key="14">
    <source>
        <dbReference type="Pfam" id="PF22776"/>
    </source>
</evidence>
<name>F7T4J5_9BURK</name>
<dbReference type="Proteomes" id="UP000004853">
    <property type="component" value="Unassembled WGS sequence"/>
</dbReference>
<organism evidence="15 16">
    <name type="scientific">Achromobacter insuavis AXX-A</name>
    <dbReference type="NCBI Taxonomy" id="1003200"/>
    <lineage>
        <taxon>Bacteria</taxon>
        <taxon>Pseudomonadati</taxon>
        <taxon>Pseudomonadota</taxon>
        <taxon>Betaproteobacteria</taxon>
        <taxon>Burkholderiales</taxon>
        <taxon>Alcaligenaceae</taxon>
        <taxon>Achromobacter</taxon>
    </lineage>
</organism>
<feature type="transmembrane region" description="Helical" evidence="12">
    <location>
        <begin position="354"/>
        <end position="374"/>
    </location>
</feature>
<keyword evidence="9 12" id="KW-1133">Transmembrane helix</keyword>
<comment type="catalytic activity">
    <reaction evidence="12">
        <text>K(+)(in) + H(+)(in) = K(+)(out) + H(+)(out)</text>
        <dbReference type="Rhea" id="RHEA:28490"/>
        <dbReference type="ChEBI" id="CHEBI:15378"/>
        <dbReference type="ChEBI" id="CHEBI:29103"/>
    </reaction>
</comment>
<feature type="transmembrane region" description="Helical" evidence="12">
    <location>
        <begin position="64"/>
        <end position="86"/>
    </location>
</feature>
<dbReference type="GO" id="GO:0015293">
    <property type="term" value="F:symporter activity"/>
    <property type="evidence" value="ECO:0007669"/>
    <property type="project" value="UniProtKB-UniRule"/>
</dbReference>
<evidence type="ECO:0000256" key="3">
    <source>
        <dbReference type="ARBA" id="ARBA00022448"/>
    </source>
</evidence>
<dbReference type="EMBL" id="AFRQ01000073">
    <property type="protein sequence ID" value="EGP44766.1"/>
    <property type="molecule type" value="Genomic_DNA"/>
</dbReference>
<dbReference type="PANTHER" id="PTHR30540">
    <property type="entry name" value="OSMOTIC STRESS POTASSIUM TRANSPORTER"/>
    <property type="match status" value="1"/>
</dbReference>
<keyword evidence="5 12" id="KW-0633">Potassium transport</keyword>